<gene>
    <name evidence="1" type="ORF">DF182_01420</name>
</gene>
<dbReference type="Proteomes" id="UP000253410">
    <property type="component" value="Unassembled WGS sequence"/>
</dbReference>
<sequence>MHVETLKILARIDALDEKFDRRITALESQMTVVKECILLLDTKVDTLETRMESGFREIDLKFNVMDLRFEAVSHTLAVIQNDMDGIAKLVPFRTHSVQPLSRD</sequence>
<comment type="caution">
    <text evidence="1">The sequence shown here is derived from an EMBL/GenBank/DDBJ whole genome shotgun (WGS) entry which is preliminary data.</text>
</comment>
<reference evidence="1 2" key="1">
    <citation type="submission" date="2018-05" db="EMBL/GenBank/DDBJ databases">
        <title>Chitinophaga sp. K3CV102501T nov., isolated from isolated from a monsoon evergreen broad-leaved forest soil.</title>
        <authorList>
            <person name="Lv Y."/>
        </authorList>
    </citation>
    <scope>NUCLEOTIDE SEQUENCE [LARGE SCALE GENOMIC DNA]</scope>
    <source>
        <strain evidence="1 2">GDMCC 1.1325</strain>
    </source>
</reference>
<protein>
    <submittedName>
        <fullName evidence="1">Uncharacterized protein</fullName>
    </submittedName>
</protein>
<organism evidence="1 2">
    <name type="scientific">Chitinophaga flava</name>
    <dbReference type="NCBI Taxonomy" id="2259036"/>
    <lineage>
        <taxon>Bacteria</taxon>
        <taxon>Pseudomonadati</taxon>
        <taxon>Bacteroidota</taxon>
        <taxon>Chitinophagia</taxon>
        <taxon>Chitinophagales</taxon>
        <taxon>Chitinophagaceae</taxon>
        <taxon>Chitinophaga</taxon>
    </lineage>
</organism>
<name>A0A365XY84_9BACT</name>
<proteinExistence type="predicted"/>
<dbReference type="EMBL" id="QFFJ01000001">
    <property type="protein sequence ID" value="RBL91312.1"/>
    <property type="molecule type" value="Genomic_DNA"/>
</dbReference>
<accession>A0A365XY84</accession>
<evidence type="ECO:0000313" key="1">
    <source>
        <dbReference type="EMBL" id="RBL91312.1"/>
    </source>
</evidence>
<dbReference type="Gene3D" id="3.90.20.10">
    <property type="match status" value="1"/>
</dbReference>
<dbReference type="AlphaFoldDB" id="A0A365XY84"/>
<dbReference type="RefSeq" id="WP_113613908.1">
    <property type="nucleotide sequence ID" value="NZ_QFFJ01000001.1"/>
</dbReference>
<keyword evidence="2" id="KW-1185">Reference proteome</keyword>
<evidence type="ECO:0000313" key="2">
    <source>
        <dbReference type="Proteomes" id="UP000253410"/>
    </source>
</evidence>
<dbReference type="OrthoDB" id="2963161at2"/>